<evidence type="ECO:0000313" key="1">
    <source>
        <dbReference type="EMBL" id="KAJ9085218.1"/>
    </source>
</evidence>
<comment type="caution">
    <text evidence="1">The sequence shown here is derived from an EMBL/GenBank/DDBJ whole genome shotgun (WGS) entry which is preliminary data.</text>
</comment>
<keyword evidence="2" id="KW-1185">Reference proteome</keyword>
<protein>
    <submittedName>
        <fullName evidence="1">Carnitine transporter, variant 2</fullName>
    </submittedName>
</protein>
<accession>A0ACC2UE98</accession>
<name>A0ACC2UE98_9FUNG</name>
<dbReference type="Proteomes" id="UP001165960">
    <property type="component" value="Unassembled WGS sequence"/>
</dbReference>
<evidence type="ECO:0000313" key="2">
    <source>
        <dbReference type="Proteomes" id="UP001165960"/>
    </source>
</evidence>
<organism evidence="1 2">
    <name type="scientific">Entomophthora muscae</name>
    <dbReference type="NCBI Taxonomy" id="34485"/>
    <lineage>
        <taxon>Eukaryota</taxon>
        <taxon>Fungi</taxon>
        <taxon>Fungi incertae sedis</taxon>
        <taxon>Zoopagomycota</taxon>
        <taxon>Entomophthoromycotina</taxon>
        <taxon>Entomophthoromycetes</taxon>
        <taxon>Entomophthorales</taxon>
        <taxon>Entomophthoraceae</taxon>
        <taxon>Entomophthora</taxon>
    </lineage>
</organism>
<gene>
    <name evidence="1" type="primary">CRC1_3</name>
    <name evidence="1" type="ORF">DSO57_1016198</name>
</gene>
<dbReference type="EMBL" id="QTSX02000775">
    <property type="protein sequence ID" value="KAJ9085218.1"/>
    <property type="molecule type" value="Genomic_DNA"/>
</dbReference>
<proteinExistence type="predicted"/>
<sequence length="346" mass="36663">MTFKDQAAEPAIVSNSLPSGQITPVKIQLTDTTLSHGSNKAYSDYSEPTILQSILSGGVGGALMVIVGHPLDLLKVRHQALPSSSAHGKNTGKGSLGLINMFLELKMIVKRQGYRGLYRGLLTPLCAVAPTFAVEYGAFELFQSNIRSQSGKSTDQKLSIWEVAAAGGLSAVPATLLVAPAERIKCLVQVSGESEKSQGSLRQAWKKAGGIKGLYTGTLATLLRDSPGAAAYFTTYHVFKRLLTSESTPPSPFAIMFAGGLAGMANWVVAIPADVIKSRQQTASASEKLSFLETLRILFRTEGARGLFRGLTPALIRAFPANAACFLGIEAIFIVDGCKVSRSLGS</sequence>
<reference evidence="1" key="1">
    <citation type="submission" date="2022-04" db="EMBL/GenBank/DDBJ databases">
        <title>Genome of the entomopathogenic fungus Entomophthora muscae.</title>
        <authorList>
            <person name="Elya C."/>
            <person name="Lovett B.R."/>
            <person name="Lee E."/>
            <person name="Macias A.M."/>
            <person name="Hajek A.E."/>
            <person name="De Bivort B.L."/>
            <person name="Kasson M.T."/>
            <person name="De Fine Licht H.H."/>
            <person name="Stajich J.E."/>
        </authorList>
    </citation>
    <scope>NUCLEOTIDE SEQUENCE</scope>
    <source>
        <strain evidence="1">Berkeley</strain>
    </source>
</reference>